<dbReference type="Pfam" id="PF00909">
    <property type="entry name" value="Ammonium_transp"/>
    <property type="match status" value="1"/>
</dbReference>
<name>A0AAD1VPD6_PELCU</name>
<organism evidence="8 9">
    <name type="scientific">Pelobates cultripes</name>
    <name type="common">Western spadefoot toad</name>
    <dbReference type="NCBI Taxonomy" id="61616"/>
    <lineage>
        <taxon>Eukaryota</taxon>
        <taxon>Metazoa</taxon>
        <taxon>Chordata</taxon>
        <taxon>Craniata</taxon>
        <taxon>Vertebrata</taxon>
        <taxon>Euteleostomi</taxon>
        <taxon>Amphibia</taxon>
        <taxon>Batrachia</taxon>
        <taxon>Anura</taxon>
        <taxon>Pelobatoidea</taxon>
        <taxon>Pelobatidae</taxon>
        <taxon>Pelobates</taxon>
    </lineage>
</organism>
<dbReference type="InterPro" id="IPR002229">
    <property type="entry name" value="RhesusRHD"/>
</dbReference>
<feature type="transmembrane region" description="Helical" evidence="6">
    <location>
        <begin position="96"/>
        <end position="114"/>
    </location>
</feature>
<protein>
    <submittedName>
        <fullName evidence="8">RH isoform X1</fullName>
    </submittedName>
</protein>
<keyword evidence="3 6" id="KW-0812">Transmembrane</keyword>
<gene>
    <name evidence="8" type="ORF">PECUL_23A009500</name>
</gene>
<feature type="transmembrane region" description="Helical" evidence="6">
    <location>
        <begin position="182"/>
        <end position="201"/>
    </location>
</feature>
<keyword evidence="9" id="KW-1185">Reference proteome</keyword>
<feature type="transmembrane region" description="Helical" evidence="6">
    <location>
        <begin position="32"/>
        <end position="54"/>
    </location>
</feature>
<feature type="transmembrane region" description="Helical" evidence="6">
    <location>
        <begin position="347"/>
        <end position="365"/>
    </location>
</feature>
<dbReference type="GO" id="GO:0097272">
    <property type="term" value="P:ammonium homeostasis"/>
    <property type="evidence" value="ECO:0007669"/>
    <property type="project" value="TreeGrafter"/>
</dbReference>
<sequence>MSSLAHTGEHFSMITFKMPPSYKSSLRGSLPFLFLFFQIIFLFIFLFLISTHYASGTKYIKQYPEFQDINVMIIFGFGFMFAFLKRFGFSGIGFNFLIVAFGLQWAVILDTFLFQQEVRIISLTSLCTGLMSVLPVLISFGAVLGKMNPVQLLMMAAVEIPLFTANRYIMTKYLAIAEHLGMMHAHIFGAYFGLSVSWLISSPSQSNIVNKEKEKSCKTSELFSMLGAVFMWMFWPSYNSVLLQDRVQKRNAIYNTYFALAVSAVTVFSVSLLMNQKGKLKMSHVRNGMLAGGVAIGYSAFMLQYPWIAMTIGFFAGLTSAISLTYFQRTLNAVSLVHDTCGVHYIFGLPGLLGGIAYSLLVITADYNSIEILGYQAIVGIGCILLTLAVSLVSGLLTGFLLKCKLFRPPTERNFFHDQPFWEFPHLASGF</sequence>
<dbReference type="AlphaFoldDB" id="A0AAD1VPD6"/>
<dbReference type="PANTHER" id="PTHR11730">
    <property type="entry name" value="AMMONIUM TRANSPORTER"/>
    <property type="match status" value="1"/>
</dbReference>
<dbReference type="EMBL" id="OW240912">
    <property type="protein sequence ID" value="CAH2222407.1"/>
    <property type="molecule type" value="Genomic_DNA"/>
</dbReference>
<feature type="transmembrane region" description="Helical" evidence="6">
    <location>
        <begin position="307"/>
        <end position="327"/>
    </location>
</feature>
<accession>A0AAD1VPD6</accession>
<dbReference type="Proteomes" id="UP001295444">
    <property type="component" value="Chromosome 01"/>
</dbReference>
<dbReference type="PRINTS" id="PR00342">
    <property type="entry name" value="RHESUSRHD"/>
</dbReference>
<dbReference type="GO" id="GO:0008519">
    <property type="term" value="F:ammonium channel activity"/>
    <property type="evidence" value="ECO:0007669"/>
    <property type="project" value="InterPro"/>
</dbReference>
<evidence type="ECO:0000313" key="8">
    <source>
        <dbReference type="EMBL" id="CAH2222407.1"/>
    </source>
</evidence>
<feature type="domain" description="Ammonium transporter AmtB-like" evidence="7">
    <location>
        <begin position="33"/>
        <end position="403"/>
    </location>
</feature>
<evidence type="ECO:0000256" key="5">
    <source>
        <dbReference type="ARBA" id="ARBA00023136"/>
    </source>
</evidence>
<comment type="similarity">
    <text evidence="2">Belongs to the ammonium transporter (TC 2.A.49) family. Rh subfamily.</text>
</comment>
<dbReference type="GO" id="GO:0005886">
    <property type="term" value="C:plasma membrane"/>
    <property type="evidence" value="ECO:0007669"/>
    <property type="project" value="InterPro"/>
</dbReference>
<dbReference type="Gene3D" id="1.10.3430.10">
    <property type="entry name" value="Ammonium transporter AmtB like domains"/>
    <property type="match status" value="1"/>
</dbReference>
<dbReference type="FunFam" id="1.10.3430.10:FF:000009">
    <property type="entry name" value="Blood group Rh(D) polypeptide"/>
    <property type="match status" value="1"/>
</dbReference>
<dbReference type="SUPFAM" id="SSF111352">
    <property type="entry name" value="Ammonium transporter"/>
    <property type="match status" value="1"/>
</dbReference>
<feature type="transmembrane region" description="Helical" evidence="6">
    <location>
        <begin position="66"/>
        <end position="84"/>
    </location>
</feature>
<feature type="transmembrane region" description="Helical" evidence="6">
    <location>
        <begin position="253"/>
        <end position="273"/>
    </location>
</feature>
<evidence type="ECO:0000256" key="1">
    <source>
        <dbReference type="ARBA" id="ARBA00004141"/>
    </source>
</evidence>
<keyword evidence="4 6" id="KW-1133">Transmembrane helix</keyword>
<dbReference type="PANTHER" id="PTHR11730:SF43">
    <property type="entry name" value="BLOOD GROUP RH(CE) POLYPEPTIDE-RELATED"/>
    <property type="match status" value="1"/>
</dbReference>
<comment type="subcellular location">
    <subcellularLocation>
        <location evidence="1">Membrane</location>
        <topology evidence="1">Multi-pass membrane protein</topology>
    </subcellularLocation>
</comment>
<evidence type="ECO:0000256" key="2">
    <source>
        <dbReference type="ARBA" id="ARBA00011036"/>
    </source>
</evidence>
<evidence type="ECO:0000256" key="3">
    <source>
        <dbReference type="ARBA" id="ARBA00022692"/>
    </source>
</evidence>
<keyword evidence="5 6" id="KW-0472">Membrane</keyword>
<evidence type="ECO:0000313" key="9">
    <source>
        <dbReference type="Proteomes" id="UP001295444"/>
    </source>
</evidence>
<evidence type="ECO:0000256" key="4">
    <source>
        <dbReference type="ARBA" id="ARBA00022989"/>
    </source>
</evidence>
<feature type="transmembrane region" description="Helical" evidence="6">
    <location>
        <begin position="377"/>
        <end position="402"/>
    </location>
</feature>
<reference evidence="8" key="1">
    <citation type="submission" date="2022-03" db="EMBL/GenBank/DDBJ databases">
        <authorList>
            <person name="Alioto T."/>
            <person name="Alioto T."/>
            <person name="Gomez Garrido J."/>
        </authorList>
    </citation>
    <scope>NUCLEOTIDE SEQUENCE</scope>
</reference>
<feature type="transmembrane region" description="Helical" evidence="6">
    <location>
        <begin position="120"/>
        <end position="145"/>
    </location>
</feature>
<evidence type="ECO:0000259" key="7">
    <source>
        <dbReference type="Pfam" id="PF00909"/>
    </source>
</evidence>
<feature type="transmembrane region" description="Helical" evidence="6">
    <location>
        <begin position="222"/>
        <end position="241"/>
    </location>
</feature>
<evidence type="ECO:0000256" key="6">
    <source>
        <dbReference type="SAM" id="Phobius"/>
    </source>
</evidence>
<dbReference type="InterPro" id="IPR024041">
    <property type="entry name" value="NH4_transpt_AmtB-like_dom"/>
</dbReference>
<feature type="transmembrane region" description="Helical" evidence="6">
    <location>
        <begin position="285"/>
        <end position="301"/>
    </location>
</feature>
<proteinExistence type="inferred from homology"/>
<dbReference type="InterPro" id="IPR029020">
    <property type="entry name" value="Ammonium/urea_transptr"/>
</dbReference>